<dbReference type="RefSeq" id="WP_134482829.1">
    <property type="nucleotide sequence ID" value="NZ_LR216287.1"/>
</dbReference>
<protein>
    <submittedName>
        <fullName evidence="1">Uncharacterized protein</fullName>
    </submittedName>
</protein>
<gene>
    <name evidence="1" type="ORF">NFRAN_0458</name>
</gene>
<dbReference type="GeneID" id="39419995"/>
<organism evidence="1 2">
    <name type="scientific">Candidatus Nitrosocosmicus franklandianus</name>
    <dbReference type="NCBI Taxonomy" id="1798806"/>
    <lineage>
        <taxon>Archaea</taxon>
        <taxon>Nitrososphaerota</taxon>
        <taxon>Nitrososphaeria</taxon>
        <taxon>Nitrososphaerales</taxon>
        <taxon>Nitrososphaeraceae</taxon>
        <taxon>Candidatus Nitrosocosmicus</taxon>
    </lineage>
</organism>
<name>A0A484I7K7_9ARCH</name>
<dbReference type="OrthoDB" id="10573at2157"/>
<dbReference type="AlphaFoldDB" id="A0A484I7K7"/>
<dbReference type="Proteomes" id="UP000294299">
    <property type="component" value="Chromosome NFRAN"/>
</dbReference>
<dbReference type="EMBL" id="LR216287">
    <property type="protein sequence ID" value="VFJ12779.1"/>
    <property type="molecule type" value="Genomic_DNA"/>
</dbReference>
<keyword evidence="2" id="KW-1185">Reference proteome</keyword>
<dbReference type="KEGG" id="nfn:NFRAN_0458"/>
<sequence length="98" mass="11154">MNLTKSEFRCLDSYEAEKLSSIFSKHKDDTLFVSEIVKIVGSEVVVKLDDGSHHSIILKDKDNALQLSIFFSNLTRTNGIIIETIFVDDKAIISWNYN</sequence>
<accession>A0A484I7K7</accession>
<evidence type="ECO:0000313" key="1">
    <source>
        <dbReference type="EMBL" id="VFJ12779.1"/>
    </source>
</evidence>
<evidence type="ECO:0000313" key="2">
    <source>
        <dbReference type="Proteomes" id="UP000294299"/>
    </source>
</evidence>
<proteinExistence type="predicted"/>
<reference evidence="1 2" key="1">
    <citation type="submission" date="2019-02" db="EMBL/GenBank/DDBJ databases">
        <authorList>
            <person name="Lehtovirta-Morley E L."/>
        </authorList>
    </citation>
    <scope>NUCLEOTIDE SEQUENCE [LARGE SCALE GENOMIC DNA]</scope>
    <source>
        <strain evidence="1">NFRAN1</strain>
    </source>
</reference>